<feature type="domain" description="WIBG Mago-binding" evidence="2">
    <location>
        <begin position="21"/>
        <end position="47"/>
    </location>
</feature>
<dbReference type="ExpressionAtlas" id="A0A1D6PEA9">
    <property type="expression patterns" value="baseline"/>
</dbReference>
<dbReference type="PANTHER" id="PTHR22959">
    <property type="entry name" value="PYM PROTEIN"/>
    <property type="match status" value="1"/>
</dbReference>
<dbReference type="AlphaFoldDB" id="A0A1D6PEA9"/>
<evidence type="ECO:0000256" key="1">
    <source>
        <dbReference type="SAM" id="MobiDB-lite"/>
    </source>
</evidence>
<feature type="region of interest" description="Disordered" evidence="1">
    <location>
        <begin position="61"/>
        <end position="131"/>
    </location>
</feature>
<feature type="compositionally biased region" description="Low complexity" evidence="1">
    <location>
        <begin position="154"/>
        <end position="168"/>
    </location>
</feature>
<feature type="compositionally biased region" description="Basic and acidic residues" evidence="1">
    <location>
        <begin position="120"/>
        <end position="131"/>
    </location>
</feature>
<dbReference type="GO" id="GO:1903259">
    <property type="term" value="P:exon-exon junction complex disassembly"/>
    <property type="evidence" value="ECO:0007669"/>
    <property type="project" value="InterPro"/>
</dbReference>
<feature type="compositionally biased region" description="Basic and acidic residues" evidence="1">
    <location>
        <begin position="9"/>
        <end position="33"/>
    </location>
</feature>
<dbReference type="InterPro" id="IPR036348">
    <property type="entry name" value="WIBG_N_sf"/>
</dbReference>
<protein>
    <submittedName>
        <fullName evidence="3">Partner of Y14-MAGO</fullName>
    </submittedName>
</protein>
<dbReference type="InterPro" id="IPR015362">
    <property type="entry name" value="WIBG_mago-bd"/>
</dbReference>
<gene>
    <name evidence="3" type="ORF">ZEAMMB73_Zm00001d047876</name>
</gene>
<dbReference type="PANTHER" id="PTHR22959:SF0">
    <property type="entry name" value="PARTNER OF Y14 AND MAGO"/>
    <property type="match status" value="1"/>
</dbReference>
<dbReference type="Pfam" id="PF09282">
    <property type="entry name" value="Mago-bind"/>
    <property type="match status" value="1"/>
</dbReference>
<evidence type="ECO:0000259" key="2">
    <source>
        <dbReference type="SMART" id="SM01273"/>
    </source>
</evidence>
<organism evidence="3">
    <name type="scientific">Zea mays</name>
    <name type="common">Maize</name>
    <dbReference type="NCBI Taxonomy" id="4577"/>
    <lineage>
        <taxon>Eukaryota</taxon>
        <taxon>Viridiplantae</taxon>
        <taxon>Streptophyta</taxon>
        <taxon>Embryophyta</taxon>
        <taxon>Tracheophyta</taxon>
        <taxon>Spermatophyta</taxon>
        <taxon>Magnoliopsida</taxon>
        <taxon>Liliopsida</taxon>
        <taxon>Poales</taxon>
        <taxon>Poaceae</taxon>
        <taxon>PACMAD clade</taxon>
        <taxon>Panicoideae</taxon>
        <taxon>Andropogonodae</taxon>
        <taxon>Andropogoneae</taxon>
        <taxon>Tripsacinae</taxon>
        <taxon>Zea</taxon>
    </lineage>
</organism>
<reference evidence="3" key="1">
    <citation type="submission" date="2015-12" db="EMBL/GenBank/DDBJ databases">
        <title>Update maize B73 reference genome by single molecule sequencing technologies.</title>
        <authorList>
            <consortium name="Maize Genome Sequencing Project"/>
            <person name="Ware D."/>
        </authorList>
    </citation>
    <scope>NUCLEOTIDE SEQUENCE</scope>
    <source>
        <tissue evidence="3">Seedling</tissue>
    </source>
</reference>
<dbReference type="EMBL" id="CM000785">
    <property type="protein sequence ID" value="AQL07889.1"/>
    <property type="molecule type" value="Genomic_DNA"/>
</dbReference>
<dbReference type="SUPFAM" id="SSF101931">
    <property type="entry name" value="Pym (Within the bgcn gene intron protein, WIBG), N-terminal domain"/>
    <property type="match status" value="1"/>
</dbReference>
<dbReference type="InterPro" id="IPR039333">
    <property type="entry name" value="PYM1"/>
</dbReference>
<evidence type="ECO:0000313" key="3">
    <source>
        <dbReference type="EMBL" id="AQL07889.1"/>
    </source>
</evidence>
<feature type="region of interest" description="Disordered" evidence="1">
    <location>
        <begin position="147"/>
        <end position="171"/>
    </location>
</feature>
<proteinExistence type="predicted"/>
<dbReference type="SMART" id="SM01273">
    <property type="entry name" value="Mago-bind"/>
    <property type="match status" value="1"/>
</dbReference>
<sequence length="221" mass="24492">MATYSDGGGDQRRLLTIPKEGERIIAPTRRPDGTLRKAIRIRAGYVPQEEVAIYQSKGALMRKSGPDVPPGYDPAQVADAKPKTKAAKRNERRKEKRQQQASSTNNKGKSMDIEGTDAGETDKALSSKTVKQKDSVESVIKQISGIAISESHATPSTNTTNNSQPESSAPDIDKKIRALKKKVYPCPLLCLHIFYEQKDECEFSSELACLNHFPHCHVWAW</sequence>
<accession>A0A1D6PEA9</accession>
<feature type="region of interest" description="Disordered" evidence="1">
    <location>
        <begin position="1"/>
        <end position="33"/>
    </location>
</feature>
<name>A0A1D6PEA9_MAIZE</name>